<reference evidence="2" key="1">
    <citation type="journal article" date="2020" name="mSystems">
        <title>Genome- and Community-Level Interaction Insights into Carbon Utilization and Element Cycling Functions of Hydrothermarchaeota in Hydrothermal Sediment.</title>
        <authorList>
            <person name="Zhou Z."/>
            <person name="Liu Y."/>
            <person name="Xu W."/>
            <person name="Pan J."/>
            <person name="Luo Z.H."/>
            <person name="Li M."/>
        </authorList>
    </citation>
    <scope>NUCLEOTIDE SEQUENCE [LARGE SCALE GENOMIC DNA]</scope>
    <source>
        <strain evidence="2">SpSt-300</strain>
    </source>
</reference>
<feature type="domain" description="DUF5615" evidence="1">
    <location>
        <begin position="1"/>
        <end position="107"/>
    </location>
</feature>
<dbReference type="InterPro" id="IPR041049">
    <property type="entry name" value="DUF5615"/>
</dbReference>
<sequence>MKFLVDNALSPYIAEELRKAGYDAIHVRERGIASSPDEEIFELAQRDERIILSADTDFGTLLAFRQAAKPSVVIFRQSDKRPPKLLAVFLANLPTVAEALEQGAVVVFRDRRIRVRQLPLFPRARGIPR</sequence>
<proteinExistence type="predicted"/>
<organism evidence="2">
    <name type="scientific">Ammonifex degensii</name>
    <dbReference type="NCBI Taxonomy" id="42838"/>
    <lineage>
        <taxon>Bacteria</taxon>
        <taxon>Bacillati</taxon>
        <taxon>Bacillota</taxon>
        <taxon>Clostridia</taxon>
        <taxon>Thermoanaerobacterales</taxon>
        <taxon>Thermoanaerobacteraceae</taxon>
        <taxon>Ammonifex</taxon>
    </lineage>
</organism>
<dbReference type="Pfam" id="PF18480">
    <property type="entry name" value="DUF5615"/>
    <property type="match status" value="1"/>
</dbReference>
<accession>A0A7C2EA63</accession>
<dbReference type="EMBL" id="DSMU01000298">
    <property type="protein sequence ID" value="HEL65964.1"/>
    <property type="molecule type" value="Genomic_DNA"/>
</dbReference>
<dbReference type="AlphaFoldDB" id="A0A7C2EA63"/>
<name>A0A7C2EA63_9THEO</name>
<protein>
    <recommendedName>
        <fullName evidence="1">DUF5615 domain-containing protein</fullName>
    </recommendedName>
</protein>
<evidence type="ECO:0000313" key="2">
    <source>
        <dbReference type="EMBL" id="HEL65964.1"/>
    </source>
</evidence>
<gene>
    <name evidence="2" type="ORF">ENQ34_04730</name>
</gene>
<evidence type="ECO:0000259" key="1">
    <source>
        <dbReference type="Pfam" id="PF18480"/>
    </source>
</evidence>
<comment type="caution">
    <text evidence="2">The sequence shown here is derived from an EMBL/GenBank/DDBJ whole genome shotgun (WGS) entry which is preliminary data.</text>
</comment>